<evidence type="ECO:0000313" key="8">
    <source>
        <dbReference type="Proteomes" id="UP000469385"/>
    </source>
</evidence>
<feature type="transmembrane region" description="Helical" evidence="6">
    <location>
        <begin position="176"/>
        <end position="194"/>
    </location>
</feature>
<dbReference type="Proteomes" id="UP000469385">
    <property type="component" value="Unassembled WGS sequence"/>
</dbReference>
<evidence type="ECO:0000313" key="7">
    <source>
        <dbReference type="EMBL" id="MVQ29874.1"/>
    </source>
</evidence>
<feature type="transmembrane region" description="Helical" evidence="6">
    <location>
        <begin position="312"/>
        <end position="336"/>
    </location>
</feature>
<evidence type="ECO:0000256" key="6">
    <source>
        <dbReference type="SAM" id="Phobius"/>
    </source>
</evidence>
<evidence type="ECO:0000256" key="1">
    <source>
        <dbReference type="ARBA" id="ARBA00004651"/>
    </source>
</evidence>
<feature type="transmembrane region" description="Helical" evidence="6">
    <location>
        <begin position="93"/>
        <end position="111"/>
    </location>
</feature>
<comment type="caution">
    <text evidence="7">The sequence shown here is derived from an EMBL/GenBank/DDBJ whole genome shotgun (WGS) entry which is preliminary data.</text>
</comment>
<dbReference type="NCBIfam" id="TIGR03408">
    <property type="entry name" value="urea_trans_UrtC"/>
    <property type="match status" value="1"/>
</dbReference>
<keyword evidence="5 6" id="KW-0472">Membrane</keyword>
<evidence type="ECO:0000256" key="4">
    <source>
        <dbReference type="ARBA" id="ARBA00022989"/>
    </source>
</evidence>
<evidence type="ECO:0000256" key="3">
    <source>
        <dbReference type="ARBA" id="ARBA00022692"/>
    </source>
</evidence>
<sequence>MDRAPSIVAAAATPEPVVLPAARPLLTRAGWTAFLVALVTVCALAPVLNLVVPADSPFHMGEYAVALIARIMCYAICALAMDLIWGYTGILSLGHGLFFALGGYAMGMYLMRQIGRDGNYKSDLPDFMVFLDWKALPWHWTFSDSFVATCLLVVLVPAAVAFVFGFFAFRSRIKGVYFSIITQALTYAAMLLFFRNETGFGGNNGFTDFKRILGVPLQTPSMRMTLFVFTGLTLLGFFLLARWLVTAKFGRVLQAIRDAETRVMFSGYNPVGYKLAIWTLSAVMCGVAGALYVPQVGIINPGEMSPANSIEIAVWAAVGGRATLIGPIVGAFLVSGAKSWLTVSAPEYWLYFLGGLFIVVTLFLPDGLVGLARRLRLAGAAALEAKAP</sequence>
<accession>A0A6N8ISP2</accession>
<gene>
    <name evidence="7" type="primary">urtC</name>
    <name evidence="7" type="ORF">GON04_10465</name>
</gene>
<feature type="transmembrane region" description="Helical" evidence="6">
    <location>
        <begin position="348"/>
        <end position="365"/>
    </location>
</feature>
<dbReference type="AlphaFoldDB" id="A0A6N8ISP2"/>
<dbReference type="InterPro" id="IPR001851">
    <property type="entry name" value="ABC_transp_permease"/>
</dbReference>
<dbReference type="RefSeq" id="WP_157397833.1">
    <property type="nucleotide sequence ID" value="NZ_WSEL01000003.1"/>
</dbReference>
<evidence type="ECO:0000256" key="5">
    <source>
        <dbReference type="ARBA" id="ARBA00023136"/>
    </source>
</evidence>
<dbReference type="GO" id="GO:0015658">
    <property type="term" value="F:branched-chain amino acid transmembrane transporter activity"/>
    <property type="evidence" value="ECO:0007669"/>
    <property type="project" value="InterPro"/>
</dbReference>
<dbReference type="InterPro" id="IPR043428">
    <property type="entry name" value="LivM-like"/>
</dbReference>
<dbReference type="PANTHER" id="PTHR30482">
    <property type="entry name" value="HIGH-AFFINITY BRANCHED-CHAIN AMINO ACID TRANSPORT SYSTEM PERMEASE"/>
    <property type="match status" value="1"/>
</dbReference>
<dbReference type="PANTHER" id="PTHR30482:SF4">
    <property type="entry name" value="SLR1201 PROTEIN"/>
    <property type="match status" value="1"/>
</dbReference>
<dbReference type="InterPro" id="IPR017778">
    <property type="entry name" value="ABC_transptr_urea_perm_UrtC"/>
</dbReference>
<dbReference type="GO" id="GO:0005886">
    <property type="term" value="C:plasma membrane"/>
    <property type="evidence" value="ECO:0007669"/>
    <property type="project" value="UniProtKB-SubCell"/>
</dbReference>
<feature type="transmembrane region" description="Helical" evidence="6">
    <location>
        <begin position="224"/>
        <end position="245"/>
    </location>
</feature>
<keyword evidence="8" id="KW-1185">Reference proteome</keyword>
<feature type="transmembrane region" description="Helical" evidence="6">
    <location>
        <begin position="64"/>
        <end position="87"/>
    </location>
</feature>
<dbReference type="CDD" id="cd06581">
    <property type="entry name" value="TM_PBP1_LivM_like"/>
    <property type="match status" value="1"/>
</dbReference>
<feature type="transmembrane region" description="Helical" evidence="6">
    <location>
        <begin position="30"/>
        <end position="52"/>
    </location>
</feature>
<dbReference type="Pfam" id="PF02653">
    <property type="entry name" value="BPD_transp_2"/>
    <property type="match status" value="1"/>
</dbReference>
<protein>
    <submittedName>
        <fullName evidence="7">Urea ABC transporter permease subunit UrtC</fullName>
    </submittedName>
</protein>
<keyword evidence="2" id="KW-1003">Cell membrane</keyword>
<dbReference type="EMBL" id="WSEL01000003">
    <property type="protein sequence ID" value="MVQ29874.1"/>
    <property type="molecule type" value="Genomic_DNA"/>
</dbReference>
<name>A0A6N8ISP2_9BURK</name>
<feature type="transmembrane region" description="Helical" evidence="6">
    <location>
        <begin position="146"/>
        <end position="169"/>
    </location>
</feature>
<proteinExistence type="predicted"/>
<evidence type="ECO:0000256" key="2">
    <source>
        <dbReference type="ARBA" id="ARBA00022475"/>
    </source>
</evidence>
<keyword evidence="4 6" id="KW-1133">Transmembrane helix</keyword>
<feature type="transmembrane region" description="Helical" evidence="6">
    <location>
        <begin position="271"/>
        <end position="292"/>
    </location>
</feature>
<organism evidence="7 8">
    <name type="scientific">Ramlibacter pinisoli</name>
    <dbReference type="NCBI Taxonomy" id="2682844"/>
    <lineage>
        <taxon>Bacteria</taxon>
        <taxon>Pseudomonadati</taxon>
        <taxon>Pseudomonadota</taxon>
        <taxon>Betaproteobacteria</taxon>
        <taxon>Burkholderiales</taxon>
        <taxon>Comamonadaceae</taxon>
        <taxon>Ramlibacter</taxon>
    </lineage>
</organism>
<keyword evidence="3 6" id="KW-0812">Transmembrane</keyword>
<comment type="subcellular location">
    <subcellularLocation>
        <location evidence="1">Cell membrane</location>
        <topology evidence="1">Multi-pass membrane protein</topology>
    </subcellularLocation>
</comment>
<reference evidence="7 8" key="1">
    <citation type="submission" date="2019-12" db="EMBL/GenBank/DDBJ databases">
        <authorList>
            <person name="Huq M.A."/>
        </authorList>
    </citation>
    <scope>NUCLEOTIDE SEQUENCE [LARGE SCALE GENOMIC DNA]</scope>
    <source>
        <strain evidence="7 8">MAH-25</strain>
    </source>
</reference>